<dbReference type="Proteomes" id="UP001596152">
    <property type="component" value="Unassembled WGS sequence"/>
</dbReference>
<dbReference type="Gene3D" id="3.30.300.20">
    <property type="match status" value="1"/>
</dbReference>
<dbReference type="Gene3D" id="3.40.50.1820">
    <property type="entry name" value="alpha/beta hydrolase"/>
    <property type="match status" value="1"/>
</dbReference>
<keyword evidence="3" id="KW-1185">Reference proteome</keyword>
<dbReference type="PANTHER" id="PTHR39624">
    <property type="entry name" value="PROTEIN INVOLVED IN RIMO-MEDIATED BETA-METHYLTHIOLATION OF RIBOSOMAL PROTEIN S12 YCAO"/>
    <property type="match status" value="1"/>
</dbReference>
<dbReference type="Pfam" id="PF12697">
    <property type="entry name" value="Abhydrolase_6"/>
    <property type="match status" value="1"/>
</dbReference>
<dbReference type="InterPro" id="IPR015946">
    <property type="entry name" value="KH_dom-like_a/b"/>
</dbReference>
<proteinExistence type="predicted"/>
<dbReference type="InterPro" id="IPR029058">
    <property type="entry name" value="AB_hydrolase_fold"/>
</dbReference>
<gene>
    <name evidence="2" type="ORF">ACFPIE_19395</name>
</gene>
<dbReference type="InterPro" id="IPR000073">
    <property type="entry name" value="AB_hydrolase_1"/>
</dbReference>
<dbReference type="SUPFAM" id="SSF82784">
    <property type="entry name" value="OsmC-like"/>
    <property type="match status" value="1"/>
</dbReference>
<name>A0ABW0G0H2_9CAUL</name>
<dbReference type="SUPFAM" id="SSF53474">
    <property type="entry name" value="alpha/beta-Hydrolases"/>
    <property type="match status" value="1"/>
</dbReference>
<reference evidence="3" key="1">
    <citation type="journal article" date="2019" name="Int. J. Syst. Evol. Microbiol.">
        <title>The Global Catalogue of Microorganisms (GCM) 10K type strain sequencing project: providing services to taxonomists for standard genome sequencing and annotation.</title>
        <authorList>
            <consortium name="The Broad Institute Genomics Platform"/>
            <consortium name="The Broad Institute Genome Sequencing Center for Infectious Disease"/>
            <person name="Wu L."/>
            <person name="Ma J."/>
        </authorList>
    </citation>
    <scope>NUCLEOTIDE SEQUENCE [LARGE SCALE GENOMIC DNA]</scope>
    <source>
        <strain evidence="3">JCM 12125</strain>
    </source>
</reference>
<protein>
    <submittedName>
        <fullName evidence="2">Alpha/beta fold hydrolase</fullName>
    </submittedName>
</protein>
<organism evidence="2 3">
    <name type="scientific">Brevundimonas staleyi</name>
    <dbReference type="NCBI Taxonomy" id="74326"/>
    <lineage>
        <taxon>Bacteria</taxon>
        <taxon>Pseudomonadati</taxon>
        <taxon>Pseudomonadota</taxon>
        <taxon>Alphaproteobacteria</taxon>
        <taxon>Caulobacterales</taxon>
        <taxon>Caulobacteraceae</taxon>
        <taxon>Brevundimonas</taxon>
    </lineage>
</organism>
<evidence type="ECO:0000259" key="1">
    <source>
        <dbReference type="Pfam" id="PF12697"/>
    </source>
</evidence>
<accession>A0ABW0G0H2</accession>
<dbReference type="Pfam" id="PF02566">
    <property type="entry name" value="OsmC"/>
    <property type="match status" value="1"/>
</dbReference>
<comment type="caution">
    <text evidence="2">The sequence shown here is derived from an EMBL/GenBank/DDBJ whole genome shotgun (WGS) entry which is preliminary data.</text>
</comment>
<dbReference type="InterPro" id="IPR003718">
    <property type="entry name" value="OsmC/Ohr_fam"/>
</dbReference>
<evidence type="ECO:0000313" key="2">
    <source>
        <dbReference type="EMBL" id="MFC5346088.1"/>
    </source>
</evidence>
<feature type="domain" description="AB hydrolase-1" evidence="1">
    <location>
        <begin position="32"/>
        <end position="146"/>
    </location>
</feature>
<dbReference type="InterPro" id="IPR036102">
    <property type="entry name" value="OsmC/Ohrsf"/>
</dbReference>
<evidence type="ECO:0000313" key="3">
    <source>
        <dbReference type="Proteomes" id="UP001596152"/>
    </source>
</evidence>
<sequence length="406" mass="42850">MQTEPFDFTTPDGRHVNAVLDRPSGQARGFALFAHCFTCGKDNLAATRISRALANEGVGTLRLDFAGAGDRSAAAGFTSDVEDLVAAGEHMANKGCAPGLLIGHSLGGAAAIAAAGRLPTVKAVATIGAPFDVTQMKIVDGAIHIGGKDFPVEYGYAEDLWKQDQRARLETLKRALLILHSPVDQVVDIEEATGLYVSAKHPKSFVSLDKADHLLSRAEDAVYAASVIAAWASRYIEDMTTPMGGAEADGVVRVAETGAGRFQVKIEAGGAVLLGDEPVSVGGMASGPTPYELVGAGLGACTVMTLRLYAERKGLPLERASVEVRHEKRAGETPPDVFERTLTLDGLLTEEQRARMFEIADKCPVHRTLEGSSRIVTRARAAMAAPDEAEHFAEMQMVAEGGVQAG</sequence>
<dbReference type="PANTHER" id="PTHR39624:SF2">
    <property type="entry name" value="OSMC-LIKE PROTEIN"/>
    <property type="match status" value="1"/>
</dbReference>
<keyword evidence="2" id="KW-0378">Hydrolase</keyword>
<dbReference type="RefSeq" id="WP_374038342.1">
    <property type="nucleotide sequence ID" value="NZ_CP169082.1"/>
</dbReference>
<dbReference type="GO" id="GO:0016787">
    <property type="term" value="F:hydrolase activity"/>
    <property type="evidence" value="ECO:0007669"/>
    <property type="project" value="UniProtKB-KW"/>
</dbReference>
<dbReference type="EMBL" id="JBHSLF010000055">
    <property type="protein sequence ID" value="MFC5346088.1"/>
    <property type="molecule type" value="Genomic_DNA"/>
</dbReference>